<protein>
    <submittedName>
        <fullName evidence="1">Uncharacterized protein</fullName>
    </submittedName>
</protein>
<accession>A0ACC3A3A2</accession>
<reference evidence="1" key="1">
    <citation type="submission" date="2022-10" db="EMBL/GenBank/DDBJ databases">
        <title>Culturing micro-colonial fungi from biological soil crusts in the Mojave desert and describing Neophaeococcomyces mojavensis, and introducing the new genera and species Taxawa tesnikishii.</title>
        <authorList>
            <person name="Kurbessoian T."/>
            <person name="Stajich J.E."/>
        </authorList>
    </citation>
    <scope>NUCLEOTIDE SEQUENCE</scope>
    <source>
        <strain evidence="1">JES_112</strain>
    </source>
</reference>
<comment type="caution">
    <text evidence="1">The sequence shown here is derived from an EMBL/GenBank/DDBJ whole genome shotgun (WGS) entry which is preliminary data.</text>
</comment>
<dbReference type="EMBL" id="JAPDRQ010000115">
    <property type="protein sequence ID" value="KAJ9654660.1"/>
    <property type="molecule type" value="Genomic_DNA"/>
</dbReference>
<sequence>MSTPELQALLANLRPRSQASASNVSKEQSRDPSASFASASQIPSTPPPPFPTTPSQSAHAAPNTAIAQNLLNLLNFNHSTSAGSDHSRDNSSRFIQNRSSAQPSHDQAFSAPDQVATFSTSSGNRSALNLHHPSDHHRLQPLRAGISPIESSTPTPHDTTEQQAEVPQVSAVESFHEGDKPTHEQEKLGAGETIDRQQQLGSQPLVSKPIFTYTNPFEALKASRPHTPRAPQSQAQAVAGQVLAQSAEVSRAAQELNQIMTDRVKLTPKSRTSKPASLLESSSIGVEEYSEMQPSVLQNGTAGGEEPLSASAIQKVEDPLTESEIHGQDTAKASAPATLEPNGEPVLPTEIRVVSVMSFPVKAFVSISLNLQSASEFRVREEGVMEISRLKKEFDQIDRSLAVASSRYITYAFVKNGGMRIIRQDDGTDRQVFKNSHDRVFNVSICTTTMIAPSSEHQAVLGTGVSGAVYYATISKPGRDMFDSNELESESLIFPAYPQADENTAGGVLKTRAKRSSKHPEFFAIGRGKAIHIIWPAMVMSHRYGISNGDRTVDMEKLFQERPLQILTGKAGKDFTFSEDDTMIVSLDKTGRLRFWDIRKLIDEENAKSVQITPYIIDVPTLSLSTASPAERSWPTSVLFVDKARPYTKGGPLRYVLVGLRQNHTLQLWDIALGKAVQEINFPHESETDGICSVTYHPASGIIAVGHPTRNSIFFIHLSAPRYALSSSLSQASYVQRVAIKDPDIPKPESTACMSGIREISFEGRGQIRSVELLPVYKPSESTALSNESEALFELYIVHSKGVICLPINKEDLGWNSENKIIHSIDAEKEGIVVLKELKLGSIIEESARSKSPVLEPVSQPKISRKKSKKPKDPTEEPVASQEVVQDPVLNATDAVSQLASAEPAAVEPTPVKETKKSKKKNIQSENVAAKQDSTKAQSPDKPETALLSTDEVSTKAVSKHGPASTSQAEQLSMSISGDWLDKELKKVEKGVGSEFKKELEQLYQNIKTDRASQDQASASRQEAVLRVVSTTLNTNVEKSLARILATQMQEVVVPSVVETVSARLSERIIQSVSETVPRELAAILPDQLDRTLQSPQMLLGIADNVTQRLAGQIEGEIIKTINTTVASSMKSIATTAAHEVFAGAEARIIEQTRQVQLHHNTHVEKINQMSQHLQSVMQILQNMSNAQAEFQRQVLQEIRLTQAQSQNPTPVHMPLEARSQGHGSPPSAHDRSALMFPASPATKVQPRPVRPRSQSEVELDEVTALMENQQYEEGSIKWLQSSKPNQLFDELFVRYTPDYLATDVSPLVAFTIGVTVASELATNTQRRLEWITAAFDTLDFKDHEIIELSQQAPQLIGAVVSKLESHYLSRAEQNPNDPMLGLIPPVIKKAHDLRTNFEAIDNLGGRSHVID</sequence>
<organism evidence="1 2">
    <name type="scientific">Neophaeococcomyces mojaviensis</name>
    <dbReference type="NCBI Taxonomy" id="3383035"/>
    <lineage>
        <taxon>Eukaryota</taxon>
        <taxon>Fungi</taxon>
        <taxon>Dikarya</taxon>
        <taxon>Ascomycota</taxon>
        <taxon>Pezizomycotina</taxon>
        <taxon>Eurotiomycetes</taxon>
        <taxon>Chaetothyriomycetidae</taxon>
        <taxon>Chaetothyriales</taxon>
        <taxon>Chaetothyriales incertae sedis</taxon>
        <taxon>Neophaeococcomyces</taxon>
    </lineage>
</organism>
<gene>
    <name evidence="1" type="ORF">H2198_006327</name>
</gene>
<keyword evidence="2" id="KW-1185">Reference proteome</keyword>
<proteinExistence type="predicted"/>
<name>A0ACC3A3A2_9EURO</name>
<evidence type="ECO:0000313" key="1">
    <source>
        <dbReference type="EMBL" id="KAJ9654660.1"/>
    </source>
</evidence>
<dbReference type="Proteomes" id="UP001172386">
    <property type="component" value="Unassembled WGS sequence"/>
</dbReference>
<evidence type="ECO:0000313" key="2">
    <source>
        <dbReference type="Proteomes" id="UP001172386"/>
    </source>
</evidence>